<dbReference type="PANTHER" id="PTHR43537:SF44">
    <property type="entry name" value="GNTR FAMILY REGULATORY PROTEIN"/>
    <property type="match status" value="1"/>
</dbReference>
<protein>
    <submittedName>
        <fullName evidence="6">FadR family transcriptional regulator</fullName>
    </submittedName>
</protein>
<evidence type="ECO:0000256" key="1">
    <source>
        <dbReference type="ARBA" id="ARBA00023015"/>
    </source>
</evidence>
<evidence type="ECO:0000256" key="3">
    <source>
        <dbReference type="ARBA" id="ARBA00023163"/>
    </source>
</evidence>
<dbReference type="SMART" id="SM00345">
    <property type="entry name" value="HTH_GNTR"/>
    <property type="match status" value="1"/>
</dbReference>
<dbReference type="Gene3D" id="1.10.10.10">
    <property type="entry name" value="Winged helix-like DNA-binding domain superfamily/Winged helix DNA-binding domain"/>
    <property type="match status" value="1"/>
</dbReference>
<dbReference type="CDD" id="cd07377">
    <property type="entry name" value="WHTH_GntR"/>
    <property type="match status" value="1"/>
</dbReference>
<dbReference type="Pfam" id="PF00392">
    <property type="entry name" value="GntR"/>
    <property type="match status" value="1"/>
</dbReference>
<accession>A0ABY4ZZS2</accession>
<proteinExistence type="predicted"/>
<dbReference type="InterPro" id="IPR008920">
    <property type="entry name" value="TF_FadR/GntR_C"/>
</dbReference>
<sequence length="261" mass="28734">MDCNGSEGRVSRAKEAGVGADTAHEEGFSGRIHGSIARALGIAIVSGQHQPGDVLNNEIDASEQLQVSRSAYREAIRILAAKGLVESRPKTGTRVSPRARWSLLDPEVLAWFFESEPSDDFLRELYELRMIVEPAAAALAAERRNDAQLERMRAALVAMQHETLATEAGQAADRDFHDTVLEATGNAPLFTLSSSIGAAVRWTTIFKQRDRELPRDPVPDHWKVFDAIAAGRADQARQAMERLVHLALDDTRAAMERNAER</sequence>
<keyword evidence="2" id="KW-0238">DNA-binding</keyword>
<feature type="region of interest" description="Disordered" evidence="4">
    <location>
        <begin position="1"/>
        <end position="25"/>
    </location>
</feature>
<evidence type="ECO:0000259" key="5">
    <source>
        <dbReference type="PROSITE" id="PS50949"/>
    </source>
</evidence>
<dbReference type="SUPFAM" id="SSF48008">
    <property type="entry name" value="GntR ligand-binding domain-like"/>
    <property type="match status" value="1"/>
</dbReference>
<evidence type="ECO:0000256" key="4">
    <source>
        <dbReference type="SAM" id="MobiDB-lite"/>
    </source>
</evidence>
<dbReference type="PROSITE" id="PS50949">
    <property type="entry name" value="HTH_GNTR"/>
    <property type="match status" value="1"/>
</dbReference>
<dbReference type="InterPro" id="IPR036388">
    <property type="entry name" value="WH-like_DNA-bd_sf"/>
</dbReference>
<keyword evidence="1" id="KW-0805">Transcription regulation</keyword>
<reference evidence="6 7" key="1">
    <citation type="submission" date="2022-04" db="EMBL/GenBank/DDBJ databases">
        <title>Genome sequence of soybean root-associated Caulobacter segnis RL271.</title>
        <authorList>
            <person name="Longley R."/>
            <person name="Bonito G."/>
            <person name="Trigodet F."/>
            <person name="Crosson S."/>
            <person name="Fiebig A."/>
        </authorList>
    </citation>
    <scope>NUCLEOTIDE SEQUENCE [LARGE SCALE GENOMIC DNA]</scope>
    <source>
        <strain evidence="6 7">RL271</strain>
    </source>
</reference>
<keyword evidence="3" id="KW-0804">Transcription</keyword>
<evidence type="ECO:0000256" key="2">
    <source>
        <dbReference type="ARBA" id="ARBA00023125"/>
    </source>
</evidence>
<dbReference type="Proteomes" id="UP001057520">
    <property type="component" value="Chromosome"/>
</dbReference>
<organism evidence="6 7">
    <name type="scientific">Caulobacter segnis</name>
    <dbReference type="NCBI Taxonomy" id="88688"/>
    <lineage>
        <taxon>Bacteria</taxon>
        <taxon>Pseudomonadati</taxon>
        <taxon>Pseudomonadota</taxon>
        <taxon>Alphaproteobacteria</taxon>
        <taxon>Caulobacterales</taxon>
        <taxon>Caulobacteraceae</taxon>
        <taxon>Caulobacter</taxon>
    </lineage>
</organism>
<evidence type="ECO:0000313" key="6">
    <source>
        <dbReference type="EMBL" id="USQ98317.1"/>
    </source>
</evidence>
<dbReference type="InterPro" id="IPR011711">
    <property type="entry name" value="GntR_C"/>
</dbReference>
<dbReference type="SUPFAM" id="SSF46785">
    <property type="entry name" value="Winged helix' DNA-binding domain"/>
    <property type="match status" value="1"/>
</dbReference>
<gene>
    <name evidence="6" type="ORF">MZV50_12560</name>
</gene>
<dbReference type="PANTHER" id="PTHR43537">
    <property type="entry name" value="TRANSCRIPTIONAL REGULATOR, GNTR FAMILY"/>
    <property type="match status" value="1"/>
</dbReference>
<dbReference type="Gene3D" id="1.20.120.530">
    <property type="entry name" value="GntR ligand-binding domain-like"/>
    <property type="match status" value="1"/>
</dbReference>
<dbReference type="InterPro" id="IPR000524">
    <property type="entry name" value="Tscrpt_reg_HTH_GntR"/>
</dbReference>
<name>A0ABY4ZZS2_9CAUL</name>
<dbReference type="Pfam" id="PF07729">
    <property type="entry name" value="FCD"/>
    <property type="match status" value="1"/>
</dbReference>
<keyword evidence="7" id="KW-1185">Reference proteome</keyword>
<dbReference type="EMBL" id="CP096040">
    <property type="protein sequence ID" value="USQ98317.1"/>
    <property type="molecule type" value="Genomic_DNA"/>
</dbReference>
<evidence type="ECO:0000313" key="7">
    <source>
        <dbReference type="Proteomes" id="UP001057520"/>
    </source>
</evidence>
<dbReference type="InterPro" id="IPR036390">
    <property type="entry name" value="WH_DNA-bd_sf"/>
</dbReference>
<dbReference type="SMART" id="SM00895">
    <property type="entry name" value="FCD"/>
    <property type="match status" value="1"/>
</dbReference>
<feature type="domain" description="HTH gntR-type" evidence="5">
    <location>
        <begin position="30"/>
        <end position="98"/>
    </location>
</feature>